<sequence length="91" mass="10381">MSEEKFEENDLEVEADGDEDEAVAVNYDIASYPSDFTLSGISEMWKDKDITWRNDFAHEGKINTTATLNEVVSAYEDGKEIIHCLAETMRR</sequence>
<evidence type="ECO:0000313" key="1">
    <source>
        <dbReference type="EMBL" id="VFK40809.1"/>
    </source>
</evidence>
<name>A0A450YH17_9GAMM</name>
<proteinExistence type="predicted"/>
<dbReference type="EMBL" id="CAADFU010000075">
    <property type="protein sequence ID" value="VFK46531.1"/>
    <property type="molecule type" value="Genomic_DNA"/>
</dbReference>
<accession>A0A450YH17</accession>
<dbReference type="AlphaFoldDB" id="A0A450YH17"/>
<reference evidence="1" key="1">
    <citation type="submission" date="2019-02" db="EMBL/GenBank/DDBJ databases">
        <authorList>
            <person name="Gruber-Vodicka R. H."/>
            <person name="Seah K. B. B."/>
        </authorList>
    </citation>
    <scope>NUCLEOTIDE SEQUENCE</scope>
    <source>
        <strain evidence="2">BECK_S1320</strain>
        <strain evidence="1">BECK_S1321</strain>
    </source>
</reference>
<evidence type="ECO:0000313" key="2">
    <source>
        <dbReference type="EMBL" id="VFK46531.1"/>
    </source>
</evidence>
<dbReference type="EMBL" id="CAADFR010000074">
    <property type="protein sequence ID" value="VFK40809.1"/>
    <property type="molecule type" value="Genomic_DNA"/>
</dbReference>
<gene>
    <name evidence="2" type="ORF">BECKSD772E_GA0070983_10758</name>
    <name evidence="1" type="ORF">BECKSD772F_GA0070984_10748</name>
</gene>
<protein>
    <submittedName>
        <fullName evidence="1">Uncharacterized protein</fullName>
    </submittedName>
</protein>
<organism evidence="1">
    <name type="scientific">Candidatus Kentrum sp. SD</name>
    <dbReference type="NCBI Taxonomy" id="2126332"/>
    <lineage>
        <taxon>Bacteria</taxon>
        <taxon>Pseudomonadati</taxon>
        <taxon>Pseudomonadota</taxon>
        <taxon>Gammaproteobacteria</taxon>
        <taxon>Candidatus Kentrum</taxon>
    </lineage>
</organism>